<dbReference type="Proteomes" id="UP000546642">
    <property type="component" value="Unassembled WGS sequence"/>
</dbReference>
<sequence length="327" mass="33556">MPVIPTARPALTRLSTSIATAATLALGTVAAEPAAAPSYPGPTVSRYVPLTGAAADTTAARAAGCDEGRSGRSGVRILFVGTQEPGARLRPPGTTRATTAARVAETRAIDAAAAWAQGFTSCRTASATATLALGVNNKDDAGLGGADAGRSWARVVNSAAASAGTPAVTVVGAVDAEPSWSSPSWARAWVRAFTQAADRTLYTGNSADGCPTSGTSVRCNNGWTLADVHYVASGASPTMRAIPQIYRTDGIQARQWARISAWGASSGHGQVRFAGALSQHTACRQRGGCTRTDNTPHAAWTQLRDALNADPATRVSSLPNATDMRWP</sequence>
<dbReference type="AlphaFoldDB" id="A0A7X0D4R9"/>
<feature type="signal peptide" evidence="1">
    <location>
        <begin position="1"/>
        <end position="21"/>
    </location>
</feature>
<dbReference type="RefSeq" id="WP_184074843.1">
    <property type="nucleotide sequence ID" value="NZ_JACHDS010000001.1"/>
</dbReference>
<feature type="chain" id="PRO_5031295372" evidence="1">
    <location>
        <begin position="22"/>
        <end position="327"/>
    </location>
</feature>
<keyword evidence="1" id="KW-0732">Signal</keyword>
<name>A0A7X0D4R9_9ACTN</name>
<dbReference type="EMBL" id="JACHDS010000001">
    <property type="protein sequence ID" value="MBB6171602.1"/>
    <property type="molecule type" value="Genomic_DNA"/>
</dbReference>
<organism evidence="2 3">
    <name type="scientific">Nocardiopsis mwathae</name>
    <dbReference type="NCBI Taxonomy" id="1472723"/>
    <lineage>
        <taxon>Bacteria</taxon>
        <taxon>Bacillati</taxon>
        <taxon>Actinomycetota</taxon>
        <taxon>Actinomycetes</taxon>
        <taxon>Streptosporangiales</taxon>
        <taxon>Nocardiopsidaceae</taxon>
        <taxon>Nocardiopsis</taxon>
    </lineage>
</organism>
<keyword evidence="3" id="KW-1185">Reference proteome</keyword>
<gene>
    <name evidence="2" type="ORF">HNR23_001662</name>
</gene>
<proteinExistence type="predicted"/>
<evidence type="ECO:0000313" key="3">
    <source>
        <dbReference type="Proteomes" id="UP000546642"/>
    </source>
</evidence>
<protein>
    <submittedName>
        <fullName evidence="2">Uncharacterized protein</fullName>
    </submittedName>
</protein>
<evidence type="ECO:0000313" key="2">
    <source>
        <dbReference type="EMBL" id="MBB6171602.1"/>
    </source>
</evidence>
<accession>A0A7X0D4R9</accession>
<reference evidence="2 3" key="1">
    <citation type="submission" date="2020-08" db="EMBL/GenBank/DDBJ databases">
        <title>Sequencing the genomes of 1000 actinobacteria strains.</title>
        <authorList>
            <person name="Klenk H.-P."/>
        </authorList>
    </citation>
    <scope>NUCLEOTIDE SEQUENCE [LARGE SCALE GENOMIC DNA]</scope>
    <source>
        <strain evidence="2 3">DSM 46659</strain>
    </source>
</reference>
<evidence type="ECO:0000256" key="1">
    <source>
        <dbReference type="SAM" id="SignalP"/>
    </source>
</evidence>
<comment type="caution">
    <text evidence="2">The sequence shown here is derived from an EMBL/GenBank/DDBJ whole genome shotgun (WGS) entry which is preliminary data.</text>
</comment>